<dbReference type="Proteomes" id="UP000749559">
    <property type="component" value="Unassembled WGS sequence"/>
</dbReference>
<dbReference type="EMBL" id="CAIIXF020000005">
    <property type="protein sequence ID" value="CAH1783705.1"/>
    <property type="molecule type" value="Genomic_DNA"/>
</dbReference>
<proteinExistence type="predicted"/>
<evidence type="ECO:0000313" key="2">
    <source>
        <dbReference type="Proteomes" id="UP000749559"/>
    </source>
</evidence>
<sequence>SDSIVQECLVSKIMVSNNNNAPNSNNTTKVAPEVVTTSGKLHSEIQVKPDPKSMVDPDPQDITVELTEGGDTGMPHDDTLGGSTPTPTQPLVKRNKSIESLASRTAKRSGYCRDCPTCVVL</sequence>
<name>A0A8J1XH16_OWEFU</name>
<feature type="non-terminal residue" evidence="1">
    <location>
        <position position="1"/>
    </location>
</feature>
<protein>
    <submittedName>
        <fullName evidence="1">Uncharacterized protein</fullName>
    </submittedName>
</protein>
<gene>
    <name evidence="1" type="ORF">OFUS_LOCUS10021</name>
</gene>
<reference evidence="1" key="1">
    <citation type="submission" date="2022-03" db="EMBL/GenBank/DDBJ databases">
        <authorList>
            <person name="Martin C."/>
        </authorList>
    </citation>
    <scope>NUCLEOTIDE SEQUENCE</scope>
</reference>
<keyword evidence="2" id="KW-1185">Reference proteome</keyword>
<accession>A0A8J1XH16</accession>
<evidence type="ECO:0000313" key="1">
    <source>
        <dbReference type="EMBL" id="CAH1783705.1"/>
    </source>
</evidence>
<dbReference type="AlphaFoldDB" id="A0A8J1XH16"/>
<organism evidence="1 2">
    <name type="scientific">Owenia fusiformis</name>
    <name type="common">Polychaete worm</name>
    <dbReference type="NCBI Taxonomy" id="6347"/>
    <lineage>
        <taxon>Eukaryota</taxon>
        <taxon>Metazoa</taxon>
        <taxon>Spiralia</taxon>
        <taxon>Lophotrochozoa</taxon>
        <taxon>Annelida</taxon>
        <taxon>Polychaeta</taxon>
        <taxon>Sedentaria</taxon>
        <taxon>Canalipalpata</taxon>
        <taxon>Sabellida</taxon>
        <taxon>Oweniida</taxon>
        <taxon>Oweniidae</taxon>
        <taxon>Owenia</taxon>
    </lineage>
</organism>
<comment type="caution">
    <text evidence="1">The sequence shown here is derived from an EMBL/GenBank/DDBJ whole genome shotgun (WGS) entry which is preliminary data.</text>
</comment>